<organism evidence="2 3">
    <name type="scientific">Penicillium angulare</name>
    <dbReference type="NCBI Taxonomy" id="116970"/>
    <lineage>
        <taxon>Eukaryota</taxon>
        <taxon>Fungi</taxon>
        <taxon>Dikarya</taxon>
        <taxon>Ascomycota</taxon>
        <taxon>Pezizomycotina</taxon>
        <taxon>Eurotiomycetes</taxon>
        <taxon>Eurotiomycetidae</taxon>
        <taxon>Eurotiales</taxon>
        <taxon>Aspergillaceae</taxon>
        <taxon>Penicillium</taxon>
    </lineage>
</organism>
<dbReference type="Gene3D" id="3.40.30.10">
    <property type="entry name" value="Glutaredoxin"/>
    <property type="match status" value="1"/>
</dbReference>
<comment type="caution">
    <text evidence="2">The sequence shown here is derived from an EMBL/GenBank/DDBJ whole genome shotgun (WGS) entry which is preliminary data.</text>
</comment>
<protein>
    <recommendedName>
        <fullName evidence="1">DSBA-like thioredoxin domain-containing protein</fullName>
    </recommendedName>
</protein>
<dbReference type="EMBL" id="JAPQKH010000006">
    <property type="protein sequence ID" value="KAJ5092715.1"/>
    <property type="molecule type" value="Genomic_DNA"/>
</dbReference>
<accession>A0A9W9K4P2</accession>
<dbReference type="InterPro" id="IPR036249">
    <property type="entry name" value="Thioredoxin-like_sf"/>
</dbReference>
<dbReference type="PANTHER" id="PTHR13887:SF41">
    <property type="entry name" value="THIOREDOXIN SUPERFAMILY PROTEIN"/>
    <property type="match status" value="1"/>
</dbReference>
<dbReference type="Proteomes" id="UP001149165">
    <property type="component" value="Unassembled WGS sequence"/>
</dbReference>
<feature type="domain" description="DSBA-like thioredoxin" evidence="1">
    <location>
        <begin position="5"/>
        <end position="221"/>
    </location>
</feature>
<dbReference type="AlphaFoldDB" id="A0A9W9K4P2"/>
<dbReference type="GO" id="GO:0016491">
    <property type="term" value="F:oxidoreductase activity"/>
    <property type="evidence" value="ECO:0007669"/>
    <property type="project" value="InterPro"/>
</dbReference>
<dbReference type="PANTHER" id="PTHR13887">
    <property type="entry name" value="GLUTATHIONE S-TRANSFERASE KAPPA"/>
    <property type="match status" value="1"/>
</dbReference>
<sequence length="230" mass="25156">MTNFTIQIISDSVCPWCYVGYRRLSRAIATHKTSNPKDTFTLHWRAFYLNPNAAAYPGVNKQEMYAAKFGAERIASMFARLSQAGEADGISFSFGGNTGSTRDSHRLIWYAGEKEKEAGAGAENASDAVGGIQTRVVENLFRAYFENEKNITDAKVLTEAGVAAGLEKGEILKVLEGGEGAEQVDAEALTASRRLVSGVPHFTIQGKYLVEGADEPETFLEVFERVKLDE</sequence>
<proteinExistence type="predicted"/>
<dbReference type="SUPFAM" id="SSF52833">
    <property type="entry name" value="Thioredoxin-like"/>
    <property type="match status" value="1"/>
</dbReference>
<evidence type="ECO:0000313" key="3">
    <source>
        <dbReference type="Proteomes" id="UP001149165"/>
    </source>
</evidence>
<evidence type="ECO:0000313" key="2">
    <source>
        <dbReference type="EMBL" id="KAJ5092715.1"/>
    </source>
</evidence>
<keyword evidence="3" id="KW-1185">Reference proteome</keyword>
<dbReference type="Pfam" id="PF01323">
    <property type="entry name" value="DSBA"/>
    <property type="match status" value="1"/>
</dbReference>
<evidence type="ECO:0000259" key="1">
    <source>
        <dbReference type="Pfam" id="PF01323"/>
    </source>
</evidence>
<reference evidence="2" key="1">
    <citation type="submission" date="2022-11" db="EMBL/GenBank/DDBJ databases">
        <authorList>
            <person name="Petersen C."/>
        </authorList>
    </citation>
    <scope>NUCLEOTIDE SEQUENCE</scope>
    <source>
        <strain evidence="2">IBT 30069</strain>
    </source>
</reference>
<dbReference type="InterPro" id="IPR001853">
    <property type="entry name" value="DSBA-like_thioredoxin_dom"/>
</dbReference>
<dbReference type="CDD" id="cd03024">
    <property type="entry name" value="DsbA_FrnE"/>
    <property type="match status" value="1"/>
</dbReference>
<reference evidence="2" key="2">
    <citation type="journal article" date="2023" name="IMA Fungus">
        <title>Comparative genomic study of the Penicillium genus elucidates a diverse pangenome and 15 lateral gene transfer events.</title>
        <authorList>
            <person name="Petersen C."/>
            <person name="Sorensen T."/>
            <person name="Nielsen M.R."/>
            <person name="Sondergaard T.E."/>
            <person name="Sorensen J.L."/>
            <person name="Fitzpatrick D.A."/>
            <person name="Frisvad J.C."/>
            <person name="Nielsen K.L."/>
        </authorList>
    </citation>
    <scope>NUCLEOTIDE SEQUENCE</scope>
    <source>
        <strain evidence="2">IBT 30069</strain>
    </source>
</reference>
<gene>
    <name evidence="2" type="ORF">N7456_008576</name>
</gene>
<dbReference type="OrthoDB" id="1930760at2759"/>
<name>A0A9W9K4P2_9EURO</name>